<accession>A0ABQ7GTP9</accession>
<evidence type="ECO:0000313" key="3">
    <source>
        <dbReference type="Proteomes" id="UP000815325"/>
    </source>
</evidence>
<dbReference type="EMBL" id="MU069596">
    <property type="protein sequence ID" value="KAF5837958.1"/>
    <property type="molecule type" value="Genomic_DNA"/>
</dbReference>
<evidence type="ECO:0000313" key="2">
    <source>
        <dbReference type="EMBL" id="KAF5837958.1"/>
    </source>
</evidence>
<organism evidence="2 3">
    <name type="scientific">Dunaliella salina</name>
    <name type="common">Green alga</name>
    <name type="synonym">Protococcus salinus</name>
    <dbReference type="NCBI Taxonomy" id="3046"/>
    <lineage>
        <taxon>Eukaryota</taxon>
        <taxon>Viridiplantae</taxon>
        <taxon>Chlorophyta</taxon>
        <taxon>core chlorophytes</taxon>
        <taxon>Chlorophyceae</taxon>
        <taxon>CS clade</taxon>
        <taxon>Chlamydomonadales</taxon>
        <taxon>Dunaliellaceae</taxon>
        <taxon>Dunaliella</taxon>
    </lineage>
</organism>
<feature type="region of interest" description="Disordered" evidence="1">
    <location>
        <begin position="41"/>
        <end position="79"/>
    </location>
</feature>
<dbReference type="Proteomes" id="UP000815325">
    <property type="component" value="Unassembled WGS sequence"/>
</dbReference>
<name>A0ABQ7GTP9_DUNSA</name>
<reference evidence="2" key="1">
    <citation type="submission" date="2017-08" db="EMBL/GenBank/DDBJ databases">
        <authorList>
            <person name="Polle J.E."/>
            <person name="Barry K."/>
            <person name="Cushman J."/>
            <person name="Schmutz J."/>
            <person name="Tran D."/>
            <person name="Hathwaick L.T."/>
            <person name="Yim W.C."/>
            <person name="Jenkins J."/>
            <person name="Mckie-Krisberg Z.M."/>
            <person name="Prochnik S."/>
            <person name="Lindquist E."/>
            <person name="Dockter R.B."/>
            <person name="Adam C."/>
            <person name="Molina H."/>
            <person name="Bunkerborg J."/>
            <person name="Jin E."/>
            <person name="Buchheim M."/>
            <person name="Magnuson J."/>
        </authorList>
    </citation>
    <scope>NUCLEOTIDE SEQUENCE</scope>
    <source>
        <strain evidence="2">CCAP 19/18</strain>
    </source>
</reference>
<proteinExistence type="predicted"/>
<keyword evidence="3" id="KW-1185">Reference proteome</keyword>
<comment type="caution">
    <text evidence="2">The sequence shown here is derived from an EMBL/GenBank/DDBJ whole genome shotgun (WGS) entry which is preliminary data.</text>
</comment>
<gene>
    <name evidence="2" type="ORF">DUNSADRAFT_3619</name>
</gene>
<sequence>MAWCLQKWILCLRSWTWRSKSSAKSSSRQWRSTRRWLPVSKKPLGLPMRTRTTTPPLPQPPKPGCRNASSCRPSGSSWHTRTCTSRWVARV</sequence>
<evidence type="ECO:0008006" key="4">
    <source>
        <dbReference type="Google" id="ProtNLM"/>
    </source>
</evidence>
<feature type="compositionally biased region" description="Low complexity" evidence="1">
    <location>
        <begin position="43"/>
        <end position="54"/>
    </location>
</feature>
<evidence type="ECO:0000256" key="1">
    <source>
        <dbReference type="SAM" id="MobiDB-lite"/>
    </source>
</evidence>
<protein>
    <recommendedName>
        <fullName evidence="4">Secreted protein</fullName>
    </recommendedName>
</protein>
<feature type="compositionally biased region" description="Polar residues" evidence="1">
    <location>
        <begin position="67"/>
        <end position="79"/>
    </location>
</feature>